<dbReference type="PANTHER" id="PTHR46457">
    <property type="entry name" value="DNA REPAIR PROTEIN RAD51 HOMOLOG 4"/>
    <property type="match status" value="1"/>
</dbReference>
<dbReference type="SUPFAM" id="SSF52540">
    <property type="entry name" value="P-loop containing nucleoside triphosphate hydrolases"/>
    <property type="match status" value="1"/>
</dbReference>
<proteinExistence type="predicted"/>
<dbReference type="GO" id="GO:0007131">
    <property type="term" value="P:reciprocal meiotic recombination"/>
    <property type="evidence" value="ECO:0007669"/>
    <property type="project" value="TreeGrafter"/>
</dbReference>
<dbReference type="InterPro" id="IPR013632">
    <property type="entry name" value="Rad51_C"/>
</dbReference>
<evidence type="ECO:0000256" key="2">
    <source>
        <dbReference type="ARBA" id="ARBA00023242"/>
    </source>
</evidence>
<evidence type="ECO:0000259" key="3">
    <source>
        <dbReference type="Pfam" id="PF08423"/>
    </source>
</evidence>
<name>A0AAD9L9R4_PAPLA</name>
<dbReference type="GO" id="GO:0005815">
    <property type="term" value="C:microtubule organizing center"/>
    <property type="evidence" value="ECO:0007669"/>
    <property type="project" value="TreeGrafter"/>
</dbReference>
<dbReference type="GO" id="GO:0005657">
    <property type="term" value="C:replication fork"/>
    <property type="evidence" value="ECO:0007669"/>
    <property type="project" value="TreeGrafter"/>
</dbReference>
<dbReference type="GO" id="GO:0000723">
    <property type="term" value="P:telomere maintenance"/>
    <property type="evidence" value="ECO:0007669"/>
    <property type="project" value="TreeGrafter"/>
</dbReference>
<keyword evidence="5" id="KW-1185">Reference proteome</keyword>
<dbReference type="GO" id="GO:0033063">
    <property type="term" value="C:Rad51B-Rad51C-Rad51D-XRCC2 complex"/>
    <property type="evidence" value="ECO:0007669"/>
    <property type="project" value="TreeGrafter"/>
</dbReference>
<reference evidence="4" key="1">
    <citation type="submission" date="2023-02" db="EMBL/GenBank/DDBJ databases">
        <title>Identification and recombinant expression of a fungal hydrolase from Papiliotrema laurentii that hydrolyzes apple cutin and clears colloidal polyester polyurethane.</title>
        <authorList>
            <consortium name="DOE Joint Genome Institute"/>
            <person name="Roman V.A."/>
            <person name="Bojanowski C."/>
            <person name="Crable B.R."/>
            <person name="Wagner D.N."/>
            <person name="Hung C.S."/>
            <person name="Nadeau L.J."/>
            <person name="Schratz L."/>
            <person name="Haridas S."/>
            <person name="Pangilinan J."/>
            <person name="Lipzen A."/>
            <person name="Na H."/>
            <person name="Yan M."/>
            <person name="Ng V."/>
            <person name="Grigoriev I.V."/>
            <person name="Spatafora J.W."/>
            <person name="Barlow D."/>
            <person name="Biffinger J."/>
            <person name="Kelley-Loughnane N."/>
            <person name="Varaljay V.A."/>
            <person name="Crookes-Goodson W.J."/>
        </authorList>
    </citation>
    <scope>NUCLEOTIDE SEQUENCE</scope>
    <source>
        <strain evidence="4">5307AH</strain>
    </source>
</reference>
<dbReference type="InterPro" id="IPR051988">
    <property type="entry name" value="HRR_RAD51_Paralog"/>
</dbReference>
<protein>
    <recommendedName>
        <fullName evidence="3">Rad51-like C-terminal domain-containing protein</fullName>
    </recommendedName>
</protein>
<dbReference type="GO" id="GO:0000724">
    <property type="term" value="P:double-strand break repair via homologous recombination"/>
    <property type="evidence" value="ECO:0007669"/>
    <property type="project" value="TreeGrafter"/>
</dbReference>
<keyword evidence="2" id="KW-0539">Nucleus</keyword>
<dbReference type="EMBL" id="JAODAN010000001">
    <property type="protein sequence ID" value="KAK1927712.1"/>
    <property type="molecule type" value="Genomic_DNA"/>
</dbReference>
<dbReference type="PANTHER" id="PTHR46457:SF1">
    <property type="entry name" value="DNA REPAIR PROTEIN RAD51 HOMOLOG 4"/>
    <property type="match status" value="1"/>
</dbReference>
<dbReference type="Proteomes" id="UP001182556">
    <property type="component" value="Unassembled WGS sequence"/>
</dbReference>
<dbReference type="InterPro" id="IPR027417">
    <property type="entry name" value="P-loop_NTPase"/>
</dbReference>
<organism evidence="4 5">
    <name type="scientific">Papiliotrema laurentii</name>
    <name type="common">Cryptococcus laurentii</name>
    <dbReference type="NCBI Taxonomy" id="5418"/>
    <lineage>
        <taxon>Eukaryota</taxon>
        <taxon>Fungi</taxon>
        <taxon>Dikarya</taxon>
        <taxon>Basidiomycota</taxon>
        <taxon>Agaricomycotina</taxon>
        <taxon>Tremellomycetes</taxon>
        <taxon>Tremellales</taxon>
        <taxon>Rhynchogastremaceae</taxon>
        <taxon>Papiliotrema</taxon>
    </lineage>
</organism>
<comment type="subcellular location">
    <subcellularLocation>
        <location evidence="1">Nucleus</location>
    </subcellularLocation>
</comment>
<comment type="caution">
    <text evidence="4">The sequence shown here is derived from an EMBL/GenBank/DDBJ whole genome shotgun (WGS) entry which is preliminary data.</text>
</comment>
<evidence type="ECO:0000313" key="5">
    <source>
        <dbReference type="Proteomes" id="UP001182556"/>
    </source>
</evidence>
<sequence>MLLKRLAGVLPPHLARYIPVLEEHNVKTTENLLFTSRQHLDVLLTTIPKAVLDELVMWVVRLTAPNALSGDEALDQLGTPDEDARWEGWGVNGLDSLFGWDGVGVMEISGARRVGKSLLALQAAMRIMVAHPQVTCQWVDTEGSFSPARARKVVEGLHVQDVDAVLCRLVIIPCFQVEPDLFDIVGTIKAGLEGAEPADGSGLRTAVLVIDPIVNLFRDTLTSTTAQGHAAMVTVMEEIAEMTYEHHLLTIIVNTSSSSLPGNPLSSFSATTTKPSLGAAFTYHADISLFVQETGRVFGMVDQTERERTRTEPGMRALVEVLKSRVSPAGRWAVFETKDGVGLLDVVPPETEDERTLRLSAGMPVGPVRPVHGPLAETVVP</sequence>
<dbReference type="Gene3D" id="3.40.50.300">
    <property type="entry name" value="P-loop containing nucleotide triphosphate hydrolases"/>
    <property type="match status" value="1"/>
</dbReference>
<dbReference type="Pfam" id="PF08423">
    <property type="entry name" value="Rad51"/>
    <property type="match status" value="1"/>
</dbReference>
<evidence type="ECO:0000313" key="4">
    <source>
        <dbReference type="EMBL" id="KAK1927712.1"/>
    </source>
</evidence>
<dbReference type="AlphaFoldDB" id="A0AAD9L9R4"/>
<feature type="domain" description="Rad51-like C-terminal" evidence="3">
    <location>
        <begin position="99"/>
        <end position="292"/>
    </location>
</feature>
<dbReference type="GO" id="GO:0042148">
    <property type="term" value="P:DNA strand invasion"/>
    <property type="evidence" value="ECO:0007669"/>
    <property type="project" value="TreeGrafter"/>
</dbReference>
<evidence type="ECO:0000256" key="1">
    <source>
        <dbReference type="ARBA" id="ARBA00004123"/>
    </source>
</evidence>
<dbReference type="GO" id="GO:0008094">
    <property type="term" value="F:ATP-dependent activity, acting on DNA"/>
    <property type="evidence" value="ECO:0007669"/>
    <property type="project" value="TreeGrafter"/>
</dbReference>
<gene>
    <name evidence="4" type="ORF">DB88DRAFT_479000</name>
</gene>
<accession>A0AAD9L9R4</accession>
<dbReference type="GO" id="GO:0000400">
    <property type="term" value="F:four-way junction DNA binding"/>
    <property type="evidence" value="ECO:0007669"/>
    <property type="project" value="TreeGrafter"/>
</dbReference>
<dbReference type="GO" id="GO:0003697">
    <property type="term" value="F:single-stranded DNA binding"/>
    <property type="evidence" value="ECO:0007669"/>
    <property type="project" value="TreeGrafter"/>
</dbReference>